<dbReference type="InterPro" id="IPR052762">
    <property type="entry name" value="PCW_deacetylase/CE"/>
</dbReference>
<dbReference type="Pfam" id="PF17996">
    <property type="entry name" value="CE2_N"/>
    <property type="match status" value="1"/>
</dbReference>
<dbReference type="PANTHER" id="PTHR37834:SF2">
    <property type="entry name" value="ESTERASE, SGNH HYDROLASE-TYPE"/>
    <property type="match status" value="1"/>
</dbReference>
<dbReference type="CDD" id="cd12215">
    <property type="entry name" value="ChiC_BD"/>
    <property type="match status" value="1"/>
</dbReference>
<dbReference type="InterPro" id="IPR003610">
    <property type="entry name" value="CBM5/12"/>
</dbReference>
<name>A0ABQ3GUF6_9NEIS</name>
<organism evidence="4 5">
    <name type="scientific">Jeongeupia chitinilytica</name>
    <dbReference type="NCBI Taxonomy" id="1041641"/>
    <lineage>
        <taxon>Bacteria</taxon>
        <taxon>Pseudomonadati</taxon>
        <taxon>Pseudomonadota</taxon>
        <taxon>Betaproteobacteria</taxon>
        <taxon>Neisseriales</taxon>
        <taxon>Chitinibacteraceae</taxon>
        <taxon>Jeongeupia</taxon>
    </lineage>
</organism>
<dbReference type="Pfam" id="PF13472">
    <property type="entry name" value="Lipase_GDSL_2"/>
    <property type="match status" value="1"/>
</dbReference>
<dbReference type="Gene3D" id="2.10.10.20">
    <property type="entry name" value="Carbohydrate-binding module superfamily 5/12"/>
    <property type="match status" value="1"/>
</dbReference>
<dbReference type="InterPro" id="IPR013830">
    <property type="entry name" value="SGNH_hydro"/>
</dbReference>
<dbReference type="Proteomes" id="UP000604737">
    <property type="component" value="Unassembled WGS sequence"/>
</dbReference>
<protein>
    <submittedName>
        <fullName evidence="4">Lipase</fullName>
    </submittedName>
</protein>
<dbReference type="EMBL" id="BMYO01000001">
    <property type="protein sequence ID" value="GHD55592.1"/>
    <property type="molecule type" value="Genomic_DNA"/>
</dbReference>
<evidence type="ECO:0000259" key="3">
    <source>
        <dbReference type="SMART" id="SM00495"/>
    </source>
</evidence>
<evidence type="ECO:0000256" key="1">
    <source>
        <dbReference type="ARBA" id="ARBA00022801"/>
    </source>
</evidence>
<dbReference type="InterPro" id="IPR036514">
    <property type="entry name" value="SGNH_hydro_sf"/>
</dbReference>
<keyword evidence="1" id="KW-0378">Hydrolase</keyword>
<dbReference type="SMART" id="SM00495">
    <property type="entry name" value="ChtBD3"/>
    <property type="match status" value="1"/>
</dbReference>
<keyword evidence="2" id="KW-0732">Signal</keyword>
<dbReference type="PANTHER" id="PTHR37834">
    <property type="entry name" value="GDSL-LIKE LIPASE/ACYLHYDROLASE DOMAIN PROTEIN (AFU_ORTHOLOGUE AFUA_2G00620)"/>
    <property type="match status" value="1"/>
</dbReference>
<feature type="domain" description="Chitin-binding type-3" evidence="3">
    <location>
        <begin position="44"/>
        <end position="89"/>
    </location>
</feature>
<keyword evidence="5" id="KW-1185">Reference proteome</keyword>
<feature type="signal peptide" evidence="2">
    <location>
        <begin position="1"/>
        <end position="39"/>
    </location>
</feature>
<gene>
    <name evidence="4" type="ORF">GCM10007350_01480</name>
</gene>
<dbReference type="Pfam" id="PF02839">
    <property type="entry name" value="CBM_5_12"/>
    <property type="match status" value="1"/>
</dbReference>
<dbReference type="CDD" id="cd01831">
    <property type="entry name" value="Endoglucanase_E_like"/>
    <property type="match status" value="1"/>
</dbReference>
<dbReference type="Gene3D" id="3.40.50.1110">
    <property type="entry name" value="SGNH hydrolase"/>
    <property type="match status" value="1"/>
</dbReference>
<dbReference type="InterPro" id="IPR040794">
    <property type="entry name" value="CE2_N"/>
</dbReference>
<dbReference type="InterPro" id="IPR037461">
    <property type="entry name" value="CtCE2-like_dom"/>
</dbReference>
<feature type="chain" id="PRO_5046888679" evidence="2">
    <location>
        <begin position="40"/>
        <end position="441"/>
    </location>
</feature>
<dbReference type="SUPFAM" id="SSF52266">
    <property type="entry name" value="SGNH hydrolase"/>
    <property type="match status" value="1"/>
</dbReference>
<reference evidence="5" key="1">
    <citation type="journal article" date="2019" name="Int. J. Syst. Evol. Microbiol.">
        <title>The Global Catalogue of Microorganisms (GCM) 10K type strain sequencing project: providing services to taxonomists for standard genome sequencing and annotation.</title>
        <authorList>
            <consortium name="The Broad Institute Genomics Platform"/>
            <consortium name="The Broad Institute Genome Sequencing Center for Infectious Disease"/>
            <person name="Wu L."/>
            <person name="Ma J."/>
        </authorList>
    </citation>
    <scope>NUCLEOTIDE SEQUENCE [LARGE SCALE GENOMIC DNA]</scope>
    <source>
        <strain evidence="5">KCTC 23701</strain>
    </source>
</reference>
<evidence type="ECO:0000313" key="4">
    <source>
        <dbReference type="EMBL" id="GHD55592.1"/>
    </source>
</evidence>
<dbReference type="Gene3D" id="2.60.120.260">
    <property type="entry name" value="Galactose-binding domain-like"/>
    <property type="match status" value="1"/>
</dbReference>
<dbReference type="SUPFAM" id="SSF51055">
    <property type="entry name" value="Carbohydrate binding domain"/>
    <property type="match status" value="1"/>
</dbReference>
<accession>A0ABQ3GUF6</accession>
<sequence>MINFCYDYRRVENDNEEKAMKLMLCMMAGLLATSASAWAESACEAAWDKSRVYTGGQRVSHQSTRYEARWWTQGENPSRSGQWDVWKSLGACPAEPQPVIAQVSVGGRVQVDAPDRVTYSWPGVYFEGRFRGTGVGLVFDDAFGQYNVEIDGQTKAKVVKPGKTTYWINGLSNGEHSVRVSLRSELTGSPDAAQPVNTPGSFGGLVAAPGGQLLAPPAAPARQIEFIGDSYTAGLGAESGRKDCTEQEVAGFSNADVSFGALTARHYGAAYQINGYSGLGMVRNYAGNIANVNYRTFYDRALTGVDGNVWSNPGNWKPQVVVVGLGINDFSTAVGAGEAYTPETLRTAYKSAYRGFIDKLRGQYGDTHVIVSATYLWPDNKLQEVAQEVVAEARAAGDQKISYFYYDGLDSLGCGWHPSVKDHQAISAKLVSAIDGLGLWR</sequence>
<evidence type="ECO:0000256" key="2">
    <source>
        <dbReference type="SAM" id="SignalP"/>
    </source>
</evidence>
<evidence type="ECO:0000313" key="5">
    <source>
        <dbReference type="Proteomes" id="UP000604737"/>
    </source>
</evidence>
<comment type="caution">
    <text evidence="4">The sequence shown here is derived from an EMBL/GenBank/DDBJ whole genome shotgun (WGS) entry which is preliminary data.</text>
</comment>
<proteinExistence type="predicted"/>
<dbReference type="InterPro" id="IPR036573">
    <property type="entry name" value="CBM_sf_5/12"/>
</dbReference>